<keyword evidence="1" id="KW-1133">Transmembrane helix</keyword>
<proteinExistence type="predicted"/>
<evidence type="ECO:0000256" key="1">
    <source>
        <dbReference type="SAM" id="Phobius"/>
    </source>
</evidence>
<feature type="transmembrane region" description="Helical" evidence="1">
    <location>
        <begin position="15"/>
        <end position="38"/>
    </location>
</feature>
<accession>A0A915KX10</accession>
<keyword evidence="1" id="KW-0472">Membrane</keyword>
<organism evidence="2 3">
    <name type="scientific">Romanomermis culicivorax</name>
    <name type="common">Nematode worm</name>
    <dbReference type="NCBI Taxonomy" id="13658"/>
    <lineage>
        <taxon>Eukaryota</taxon>
        <taxon>Metazoa</taxon>
        <taxon>Ecdysozoa</taxon>
        <taxon>Nematoda</taxon>
        <taxon>Enoplea</taxon>
        <taxon>Dorylaimia</taxon>
        <taxon>Mermithida</taxon>
        <taxon>Mermithoidea</taxon>
        <taxon>Mermithidae</taxon>
        <taxon>Romanomermis</taxon>
    </lineage>
</organism>
<dbReference type="WBParaSite" id="nRc.2.0.1.t43487-RA">
    <property type="protein sequence ID" value="nRc.2.0.1.t43487-RA"/>
    <property type="gene ID" value="nRc.2.0.1.g43487"/>
</dbReference>
<keyword evidence="1" id="KW-0812">Transmembrane</keyword>
<name>A0A915KX10_ROMCU</name>
<evidence type="ECO:0000313" key="3">
    <source>
        <dbReference type="WBParaSite" id="nRc.2.0.1.t43487-RA"/>
    </source>
</evidence>
<evidence type="ECO:0000313" key="2">
    <source>
        <dbReference type="Proteomes" id="UP000887565"/>
    </source>
</evidence>
<protein>
    <submittedName>
        <fullName evidence="3">Uncharacterized protein</fullName>
    </submittedName>
</protein>
<sequence length="108" mass="12177">MLKSDAISLDLKPCAGYVLVFVFVKLTKFLANFLDFCFKKPPKILKLHKYGWKGQRVDAWGKVSSSGTLHPMWGMLEMEALNNAVFCMSLESHRAPLSDRGQTTSRVP</sequence>
<reference evidence="3" key="1">
    <citation type="submission" date="2022-11" db="UniProtKB">
        <authorList>
            <consortium name="WormBaseParasite"/>
        </authorList>
    </citation>
    <scope>IDENTIFICATION</scope>
</reference>
<dbReference type="Proteomes" id="UP000887565">
    <property type="component" value="Unplaced"/>
</dbReference>
<dbReference type="AlphaFoldDB" id="A0A915KX10"/>
<keyword evidence="2" id="KW-1185">Reference proteome</keyword>